<protein>
    <submittedName>
        <fullName evidence="2">Uncharacterized protein</fullName>
    </submittedName>
</protein>
<keyword evidence="1" id="KW-0472">Membrane</keyword>
<keyword evidence="3" id="KW-1185">Reference proteome</keyword>
<keyword evidence="1" id="KW-1133">Transmembrane helix</keyword>
<name>A0A7X1FU22_9SPHN</name>
<organism evidence="2 3">
    <name type="scientific">Novosphingobium flavum</name>
    <dbReference type="NCBI Taxonomy" id="1778672"/>
    <lineage>
        <taxon>Bacteria</taxon>
        <taxon>Pseudomonadati</taxon>
        <taxon>Pseudomonadota</taxon>
        <taxon>Alphaproteobacteria</taxon>
        <taxon>Sphingomonadales</taxon>
        <taxon>Sphingomonadaceae</taxon>
        <taxon>Novosphingobium</taxon>
    </lineage>
</organism>
<dbReference type="AlphaFoldDB" id="A0A7X1FU22"/>
<evidence type="ECO:0000256" key="1">
    <source>
        <dbReference type="SAM" id="Phobius"/>
    </source>
</evidence>
<evidence type="ECO:0000313" key="3">
    <source>
        <dbReference type="Proteomes" id="UP000566813"/>
    </source>
</evidence>
<proteinExistence type="predicted"/>
<gene>
    <name evidence="2" type="ORF">H7F51_15715</name>
</gene>
<dbReference type="Proteomes" id="UP000566813">
    <property type="component" value="Unassembled WGS sequence"/>
</dbReference>
<dbReference type="EMBL" id="JACLAW010000013">
    <property type="protein sequence ID" value="MBC2666966.1"/>
    <property type="molecule type" value="Genomic_DNA"/>
</dbReference>
<reference evidence="2 3" key="1">
    <citation type="submission" date="2020-08" db="EMBL/GenBank/DDBJ databases">
        <title>The genome sequence of type strain Novosphingobium flavum NBRC 111647.</title>
        <authorList>
            <person name="Liu Y."/>
        </authorList>
    </citation>
    <scope>NUCLEOTIDE SEQUENCE [LARGE SCALE GENOMIC DNA]</scope>
    <source>
        <strain evidence="2 3">NBRC 111647</strain>
    </source>
</reference>
<evidence type="ECO:0000313" key="2">
    <source>
        <dbReference type="EMBL" id="MBC2666966.1"/>
    </source>
</evidence>
<sequence>MLNILGGLLLFAVALICVAVGGRTLRDILNNETQSLSRYKPRLISRGEEPLNFWATMFTGLLWLLLGLFLLVITVGGAVGML</sequence>
<accession>A0A7X1FU22</accession>
<dbReference type="RefSeq" id="WP_185665262.1">
    <property type="nucleotide sequence ID" value="NZ_JACLAW010000013.1"/>
</dbReference>
<feature type="transmembrane region" description="Helical" evidence="1">
    <location>
        <begin position="53"/>
        <end position="79"/>
    </location>
</feature>
<comment type="caution">
    <text evidence="2">The sequence shown here is derived from an EMBL/GenBank/DDBJ whole genome shotgun (WGS) entry which is preliminary data.</text>
</comment>
<keyword evidence="1" id="KW-0812">Transmembrane</keyword>